<proteinExistence type="predicted"/>
<evidence type="ECO:0000313" key="1">
    <source>
        <dbReference type="EMBL" id="KAI8423501.1"/>
    </source>
</evidence>
<sequence length="347" mass="39320">MYSTTDINDYQDMSTVDDYLGLSFDDFLNDAAENKRRKRQIPVEEMKISFEIKKAINDDNFDFEVTTKGFAGKKLNVGTNSTDMTNATDFSTKEEIKSIENQNVQENEIIASEYEFDEVVVDDNTTDYLAIDYIDLYKDTTNEDVEYTPATYIPTTTEAVIKSLEVNETNGIYSVFPWIATVFIKNNENNQFDYICDGAVLSERVVLTAARCILRENVTVDVENILVILGKRSLQENGPNEKVLRTTGWHVTGQLTPIYFDKESSKTCKKNTDALTTFCAVFGDDITTCPSYGGLFVARHNATEWSVQGLTTGSPTNRGACFNKNVTFTNISHYYKWIMDNIEMNKV</sequence>
<name>A0ACC0JH66_CHOFU</name>
<accession>A0ACC0JH66</accession>
<reference evidence="1 2" key="1">
    <citation type="journal article" date="2022" name="Genome Biol. Evol.">
        <title>The Spruce Budworm Genome: Reconstructing the Evolutionary History of Antifreeze Proteins.</title>
        <authorList>
            <person name="Beliveau C."/>
            <person name="Gagne P."/>
            <person name="Picq S."/>
            <person name="Vernygora O."/>
            <person name="Keeling C.I."/>
            <person name="Pinkney K."/>
            <person name="Doucet D."/>
            <person name="Wen F."/>
            <person name="Johnston J.S."/>
            <person name="Maaroufi H."/>
            <person name="Boyle B."/>
            <person name="Laroche J."/>
            <person name="Dewar K."/>
            <person name="Juretic N."/>
            <person name="Blackburn G."/>
            <person name="Nisole A."/>
            <person name="Brunet B."/>
            <person name="Brandao M."/>
            <person name="Lumley L."/>
            <person name="Duan J."/>
            <person name="Quan G."/>
            <person name="Lucarotti C.J."/>
            <person name="Roe A.D."/>
            <person name="Sperling F.A.H."/>
            <person name="Levesque R.C."/>
            <person name="Cusson M."/>
        </authorList>
    </citation>
    <scope>NUCLEOTIDE SEQUENCE [LARGE SCALE GENOMIC DNA]</scope>
    <source>
        <strain evidence="1">Glfc:IPQL:Cfum</strain>
    </source>
</reference>
<dbReference type="Proteomes" id="UP001064048">
    <property type="component" value="Chromosome 22"/>
</dbReference>
<evidence type="ECO:0000313" key="2">
    <source>
        <dbReference type="Proteomes" id="UP001064048"/>
    </source>
</evidence>
<keyword evidence="2" id="KW-1185">Reference proteome</keyword>
<gene>
    <name evidence="1" type="ORF">MSG28_012613</name>
</gene>
<dbReference type="EMBL" id="CM046122">
    <property type="protein sequence ID" value="KAI8423501.1"/>
    <property type="molecule type" value="Genomic_DNA"/>
</dbReference>
<protein>
    <submittedName>
        <fullName evidence="1">Uncharacterized protein</fullName>
    </submittedName>
</protein>
<organism evidence="1 2">
    <name type="scientific">Choristoneura fumiferana</name>
    <name type="common">Spruce budworm moth</name>
    <name type="synonym">Archips fumiferana</name>
    <dbReference type="NCBI Taxonomy" id="7141"/>
    <lineage>
        <taxon>Eukaryota</taxon>
        <taxon>Metazoa</taxon>
        <taxon>Ecdysozoa</taxon>
        <taxon>Arthropoda</taxon>
        <taxon>Hexapoda</taxon>
        <taxon>Insecta</taxon>
        <taxon>Pterygota</taxon>
        <taxon>Neoptera</taxon>
        <taxon>Endopterygota</taxon>
        <taxon>Lepidoptera</taxon>
        <taxon>Glossata</taxon>
        <taxon>Ditrysia</taxon>
        <taxon>Tortricoidea</taxon>
        <taxon>Tortricidae</taxon>
        <taxon>Tortricinae</taxon>
        <taxon>Choristoneura</taxon>
    </lineage>
</organism>
<comment type="caution">
    <text evidence="1">The sequence shown here is derived from an EMBL/GenBank/DDBJ whole genome shotgun (WGS) entry which is preliminary data.</text>
</comment>